<keyword evidence="6" id="KW-1000">Mitochondrion outer membrane</keyword>
<dbReference type="InterPro" id="IPR018108">
    <property type="entry name" value="MCP_transmembrane"/>
</dbReference>
<dbReference type="SUPFAM" id="SSF103506">
    <property type="entry name" value="Mitochondrial carrier"/>
    <property type="match status" value="1"/>
</dbReference>
<accession>A0A6A4JQF4</accession>
<comment type="similarity">
    <text evidence="2 11">Belongs to the mitochondrial carrier (TC 2.A.29) family.</text>
</comment>
<dbReference type="PANTHER" id="PTHR21252:SF2">
    <property type="entry name" value="MITOCHONDRIAL OUTER MEMBRANE PROTEIN SLC25A46"/>
    <property type="match status" value="1"/>
</dbReference>
<dbReference type="Proteomes" id="UP000466442">
    <property type="component" value="Unassembled WGS sequence"/>
</dbReference>
<evidence type="ECO:0000256" key="7">
    <source>
        <dbReference type="ARBA" id="ARBA00022989"/>
    </source>
</evidence>
<dbReference type="Gene3D" id="1.50.40.10">
    <property type="entry name" value="Mitochondrial carrier domain"/>
    <property type="match status" value="1"/>
</dbReference>
<evidence type="ECO:0000256" key="1">
    <source>
        <dbReference type="ARBA" id="ARBA00004374"/>
    </source>
</evidence>
<dbReference type="InterPro" id="IPR039158">
    <property type="entry name" value="SLC25A46"/>
</dbReference>
<name>A0A6A4JQF4_APOLU</name>
<dbReference type="InterPro" id="IPR024133">
    <property type="entry name" value="TM_138"/>
</dbReference>
<feature type="repeat" description="Solcar" evidence="10">
    <location>
        <begin position="279"/>
        <end position="378"/>
    </location>
</feature>
<dbReference type="GO" id="GO:0090149">
    <property type="term" value="P:mitochondrial membrane fission"/>
    <property type="evidence" value="ECO:0007669"/>
    <property type="project" value="InterPro"/>
</dbReference>
<keyword evidence="4 10" id="KW-0812">Transmembrane</keyword>
<dbReference type="Pfam" id="PF00153">
    <property type="entry name" value="Mito_carr"/>
    <property type="match status" value="1"/>
</dbReference>
<dbReference type="GO" id="GO:0005741">
    <property type="term" value="C:mitochondrial outer membrane"/>
    <property type="evidence" value="ECO:0007669"/>
    <property type="project" value="UniProtKB-SubCell"/>
</dbReference>
<keyword evidence="8" id="KW-0496">Mitochondrion</keyword>
<evidence type="ECO:0000256" key="6">
    <source>
        <dbReference type="ARBA" id="ARBA00022787"/>
    </source>
</evidence>
<dbReference type="OrthoDB" id="2403262at2759"/>
<dbReference type="Pfam" id="PF14935">
    <property type="entry name" value="TMEM138"/>
    <property type="match status" value="1"/>
</dbReference>
<keyword evidence="7" id="KW-1133">Transmembrane helix</keyword>
<evidence type="ECO:0000313" key="12">
    <source>
        <dbReference type="EMBL" id="KAF6208130.1"/>
    </source>
</evidence>
<evidence type="ECO:0000256" key="3">
    <source>
        <dbReference type="ARBA" id="ARBA00022448"/>
    </source>
</evidence>
<evidence type="ECO:0000256" key="5">
    <source>
        <dbReference type="ARBA" id="ARBA00022737"/>
    </source>
</evidence>
<comment type="caution">
    <text evidence="12">The sequence shown here is derived from an EMBL/GenBank/DDBJ whole genome shotgun (WGS) entry which is preliminary data.</text>
</comment>
<dbReference type="PROSITE" id="PS50920">
    <property type="entry name" value="SOLCAR"/>
    <property type="match status" value="1"/>
</dbReference>
<comment type="subcellular location">
    <subcellularLocation>
        <location evidence="1">Mitochondrion outer membrane</location>
        <topology evidence="1">Multi-pass membrane protein</topology>
    </subcellularLocation>
</comment>
<evidence type="ECO:0000256" key="8">
    <source>
        <dbReference type="ARBA" id="ARBA00023128"/>
    </source>
</evidence>
<protein>
    <submittedName>
        <fullName evidence="12">Uncharacterized protein</fullName>
    </submittedName>
</protein>
<evidence type="ECO:0000256" key="11">
    <source>
        <dbReference type="RuleBase" id="RU000488"/>
    </source>
</evidence>
<gene>
    <name evidence="12" type="ORF">GE061_016580</name>
</gene>
<dbReference type="InterPro" id="IPR023395">
    <property type="entry name" value="MCP_dom_sf"/>
</dbReference>
<evidence type="ECO:0000313" key="13">
    <source>
        <dbReference type="Proteomes" id="UP000466442"/>
    </source>
</evidence>
<keyword evidence="9 10" id="KW-0472">Membrane</keyword>
<evidence type="ECO:0000256" key="9">
    <source>
        <dbReference type="ARBA" id="ARBA00023136"/>
    </source>
</evidence>
<dbReference type="EMBL" id="WIXP02000007">
    <property type="protein sequence ID" value="KAF6208130.1"/>
    <property type="molecule type" value="Genomic_DNA"/>
</dbReference>
<keyword evidence="13" id="KW-1185">Reference proteome</keyword>
<evidence type="ECO:0000256" key="2">
    <source>
        <dbReference type="ARBA" id="ARBA00006375"/>
    </source>
</evidence>
<sequence length="529" mass="60104">MAGFDGYFGPQLTEEDLEEFRLSPYGRKMQRPNSIDLHRIPVAQQHTALPSPKEDDDTVQRYVGIGVGLATLITENLLSHPFVVLRRQCQVNHNSKKFHLVPITLVPVIIHLHQRQGITTLWKGIGSVLVVRGMTLAIEDLLSKVSSLPKEVSWNQDSYKTICQHVLLKCITLIIITPFYSASLVETVQSDIASEKPGVFDVFREGIYRLVSFGSPQKGRMLPVWTLVTPTVLHGLCKYFASSIVKHVSSNIMHINYRHNFQKKGAFPKDYLNSNVLQEIEVSSQLVSLVAAEVLFYPLETILHRLHLQGTRTIIDNLDNGYAVTPILTSYEGTTDCYDTTVAQEGSLGLFKGFGALIVQFTVHYAVLKLTRFVLTQVSVLLKSSAPPPPLPHHPAAPWSDLRQYLIAIVIVFCFQDVVLLLAAMVLGHTMFRTHVFKAGFVRILLDRFKFAIIFTLLYLAITIVYQIVILSTRWFKTMDHVWPTGFTVLFVAHRIIAILYYYYYKRAALRLSDARYYDEEWVKHSFAH</sequence>
<keyword evidence="5" id="KW-0677">Repeat</keyword>
<dbReference type="PANTHER" id="PTHR21252">
    <property type="entry name" value="TB1 PROTEIN-RELATED"/>
    <property type="match status" value="1"/>
</dbReference>
<keyword evidence="3 11" id="KW-0813">Transport</keyword>
<organism evidence="12 13">
    <name type="scientific">Apolygus lucorum</name>
    <name type="common">Small green plant bug</name>
    <name type="synonym">Lygocoris lucorum</name>
    <dbReference type="NCBI Taxonomy" id="248454"/>
    <lineage>
        <taxon>Eukaryota</taxon>
        <taxon>Metazoa</taxon>
        <taxon>Ecdysozoa</taxon>
        <taxon>Arthropoda</taxon>
        <taxon>Hexapoda</taxon>
        <taxon>Insecta</taxon>
        <taxon>Pterygota</taxon>
        <taxon>Neoptera</taxon>
        <taxon>Paraneoptera</taxon>
        <taxon>Hemiptera</taxon>
        <taxon>Heteroptera</taxon>
        <taxon>Panheteroptera</taxon>
        <taxon>Cimicomorpha</taxon>
        <taxon>Miridae</taxon>
        <taxon>Mirini</taxon>
        <taxon>Apolygus</taxon>
    </lineage>
</organism>
<evidence type="ECO:0000256" key="10">
    <source>
        <dbReference type="PROSITE-ProRule" id="PRU00282"/>
    </source>
</evidence>
<proteinExistence type="inferred from homology"/>
<evidence type="ECO:0000256" key="4">
    <source>
        <dbReference type="ARBA" id="ARBA00022692"/>
    </source>
</evidence>
<dbReference type="AlphaFoldDB" id="A0A6A4JQF4"/>
<reference evidence="12" key="1">
    <citation type="journal article" date="2021" name="Mol. Ecol. Resour.">
        <title>Apolygus lucorum genome provides insights into omnivorousness and mesophyll feeding.</title>
        <authorList>
            <person name="Liu Y."/>
            <person name="Liu H."/>
            <person name="Wang H."/>
            <person name="Huang T."/>
            <person name="Liu B."/>
            <person name="Yang B."/>
            <person name="Yin L."/>
            <person name="Li B."/>
            <person name="Zhang Y."/>
            <person name="Zhang S."/>
            <person name="Jiang F."/>
            <person name="Zhang X."/>
            <person name="Ren Y."/>
            <person name="Wang B."/>
            <person name="Wang S."/>
            <person name="Lu Y."/>
            <person name="Wu K."/>
            <person name="Fan W."/>
            <person name="Wang G."/>
        </authorList>
    </citation>
    <scope>NUCLEOTIDE SEQUENCE</scope>
    <source>
        <strain evidence="12">12Hb</strain>
    </source>
</reference>